<dbReference type="Proteomes" id="UP000664917">
    <property type="component" value="Segment"/>
</dbReference>
<evidence type="ECO:0000313" key="2">
    <source>
        <dbReference type="Proteomes" id="UP000664917"/>
    </source>
</evidence>
<protein>
    <submittedName>
        <fullName evidence="1">Uncharacterized protein</fullName>
    </submittedName>
</protein>
<proteinExistence type="predicted"/>
<organism evidence="1 2">
    <name type="scientific">Synechococcus phage S-SRP01</name>
    <dbReference type="NCBI Taxonomy" id="2781607"/>
    <lineage>
        <taxon>Viruses</taxon>
        <taxon>Duplodnaviria</taxon>
        <taxon>Heunggongvirae</taxon>
        <taxon>Uroviricota</taxon>
        <taxon>Caudoviricetes</taxon>
        <taxon>Autographivirales</taxon>
        <taxon>Sechaudvirinae</taxon>
        <taxon>Nerivirus</taxon>
        <taxon>Nerivirus SSRP01</taxon>
    </lineage>
</organism>
<name>A0A874MA98_9CAUD</name>
<evidence type="ECO:0000313" key="1">
    <source>
        <dbReference type="EMBL" id="QPD06425.1"/>
    </source>
</evidence>
<accession>A0A874MA98</accession>
<sequence>MQPFFSVTRQVIITINGRQHVIESCDFSESVTEAIADCGCGDSDDEILYYVEQN</sequence>
<keyword evidence="2" id="KW-1185">Reference proteome</keyword>
<dbReference type="EMBL" id="MW015080">
    <property type="protein sequence ID" value="QPD06425.1"/>
    <property type="molecule type" value="Genomic_DNA"/>
</dbReference>
<reference evidence="1" key="1">
    <citation type="submission" date="2020-09" db="EMBL/GenBank/DDBJ databases">
        <authorList>
            <person name="Zhang D."/>
            <person name="Hatherill J.R."/>
            <person name="Ramirez J.F."/>
            <person name="Edinger B."/>
            <person name="Balarin R."/>
            <person name="Sullivan A."/>
            <person name="Humpal K.M."/>
            <person name="Guseva A."/>
            <person name="Butela K.A."/>
            <person name="Garlena R.A."/>
            <person name="Russell D.A."/>
            <person name="Pope W.H."/>
            <person name="Jacobs-Sera D."/>
            <person name="Hatfull G.F."/>
        </authorList>
    </citation>
    <scope>NUCLEOTIDE SEQUENCE</scope>
</reference>